<evidence type="ECO:0000256" key="5">
    <source>
        <dbReference type="ARBA" id="ARBA00022553"/>
    </source>
</evidence>
<dbReference type="Gene3D" id="3.30.565.10">
    <property type="entry name" value="Histidine kinase-like ATPase, C-terminal domain"/>
    <property type="match status" value="1"/>
</dbReference>
<evidence type="ECO:0000256" key="1">
    <source>
        <dbReference type="ARBA" id="ARBA00000085"/>
    </source>
</evidence>
<keyword evidence="6" id="KW-0808">Transferase</keyword>
<accession>A0ABR6ZT44</accession>
<dbReference type="PANTHER" id="PTHR44936">
    <property type="entry name" value="SENSOR PROTEIN CREC"/>
    <property type="match status" value="1"/>
</dbReference>
<dbReference type="InterPro" id="IPR036890">
    <property type="entry name" value="HATPase_C_sf"/>
</dbReference>
<comment type="subcellular location">
    <subcellularLocation>
        <location evidence="2">Cell membrane</location>
        <topology evidence="2">Multi-pass membrane protein</topology>
    </subcellularLocation>
</comment>
<dbReference type="InterPro" id="IPR036097">
    <property type="entry name" value="HisK_dim/P_sf"/>
</dbReference>
<dbReference type="InterPro" id="IPR005467">
    <property type="entry name" value="His_kinase_dom"/>
</dbReference>
<dbReference type="SMART" id="SM00388">
    <property type="entry name" value="HisKA"/>
    <property type="match status" value="1"/>
</dbReference>
<dbReference type="CDD" id="cd06225">
    <property type="entry name" value="HAMP"/>
    <property type="match status" value="1"/>
</dbReference>
<dbReference type="InterPro" id="IPR003660">
    <property type="entry name" value="HAMP_dom"/>
</dbReference>
<dbReference type="Proteomes" id="UP000650424">
    <property type="component" value="Unassembled WGS sequence"/>
</dbReference>
<dbReference type="SMART" id="SM00304">
    <property type="entry name" value="HAMP"/>
    <property type="match status" value="1"/>
</dbReference>
<evidence type="ECO:0000256" key="6">
    <source>
        <dbReference type="ARBA" id="ARBA00022679"/>
    </source>
</evidence>
<keyword evidence="10" id="KW-0812">Transmembrane</keyword>
<dbReference type="PRINTS" id="PR00344">
    <property type="entry name" value="BCTRLSENSOR"/>
</dbReference>
<gene>
    <name evidence="13" type="ORF">H8L32_15950</name>
</gene>
<evidence type="ECO:0000256" key="10">
    <source>
        <dbReference type="SAM" id="Phobius"/>
    </source>
</evidence>
<dbReference type="RefSeq" id="WP_186948259.1">
    <property type="nucleotide sequence ID" value="NZ_JACOGF010000008.1"/>
</dbReference>
<evidence type="ECO:0000313" key="13">
    <source>
        <dbReference type="EMBL" id="MBC3918984.1"/>
    </source>
</evidence>
<keyword evidence="4" id="KW-1003">Cell membrane</keyword>
<dbReference type="PANTHER" id="PTHR44936:SF10">
    <property type="entry name" value="SENSOR PROTEIN RSTB"/>
    <property type="match status" value="1"/>
</dbReference>
<keyword evidence="7" id="KW-0547">Nucleotide-binding</keyword>
<dbReference type="SUPFAM" id="SSF55874">
    <property type="entry name" value="ATPase domain of HSP90 chaperone/DNA topoisomerase II/histidine kinase"/>
    <property type="match status" value="1"/>
</dbReference>
<keyword evidence="5" id="KW-0597">Phosphoprotein</keyword>
<dbReference type="InterPro" id="IPR003661">
    <property type="entry name" value="HisK_dim/P_dom"/>
</dbReference>
<dbReference type="Pfam" id="PF00512">
    <property type="entry name" value="HisKA"/>
    <property type="match status" value="1"/>
</dbReference>
<evidence type="ECO:0000256" key="9">
    <source>
        <dbReference type="ARBA" id="ARBA00022840"/>
    </source>
</evidence>
<name>A0ABR6ZT44_9BURK</name>
<feature type="domain" description="HAMP" evidence="12">
    <location>
        <begin position="175"/>
        <end position="227"/>
    </location>
</feature>
<dbReference type="EMBL" id="JACOGF010000008">
    <property type="protein sequence ID" value="MBC3918984.1"/>
    <property type="molecule type" value="Genomic_DNA"/>
</dbReference>
<proteinExistence type="predicted"/>
<dbReference type="Pfam" id="PF02518">
    <property type="entry name" value="HATPase_c"/>
    <property type="match status" value="1"/>
</dbReference>
<dbReference type="InterPro" id="IPR004358">
    <property type="entry name" value="Sig_transdc_His_kin-like_C"/>
</dbReference>
<comment type="catalytic activity">
    <reaction evidence="1">
        <text>ATP + protein L-histidine = ADP + protein N-phospho-L-histidine.</text>
        <dbReference type="EC" id="2.7.13.3"/>
    </reaction>
</comment>
<evidence type="ECO:0000256" key="2">
    <source>
        <dbReference type="ARBA" id="ARBA00004651"/>
    </source>
</evidence>
<evidence type="ECO:0000256" key="7">
    <source>
        <dbReference type="ARBA" id="ARBA00022741"/>
    </source>
</evidence>
<evidence type="ECO:0000313" key="14">
    <source>
        <dbReference type="Proteomes" id="UP000650424"/>
    </source>
</evidence>
<dbReference type="CDD" id="cd00082">
    <property type="entry name" value="HisKA"/>
    <property type="match status" value="1"/>
</dbReference>
<organism evidence="13 14">
    <name type="scientific">Undibacterium hunanense</name>
    <dbReference type="NCBI Taxonomy" id="2762292"/>
    <lineage>
        <taxon>Bacteria</taxon>
        <taxon>Pseudomonadati</taxon>
        <taxon>Pseudomonadota</taxon>
        <taxon>Betaproteobacteria</taxon>
        <taxon>Burkholderiales</taxon>
        <taxon>Oxalobacteraceae</taxon>
        <taxon>Undibacterium</taxon>
    </lineage>
</organism>
<keyword evidence="10" id="KW-1133">Transmembrane helix</keyword>
<feature type="domain" description="Histidine kinase" evidence="11">
    <location>
        <begin position="242"/>
        <end position="472"/>
    </location>
</feature>
<dbReference type="PROSITE" id="PS50109">
    <property type="entry name" value="HIS_KIN"/>
    <property type="match status" value="1"/>
</dbReference>
<evidence type="ECO:0000259" key="12">
    <source>
        <dbReference type="PROSITE" id="PS50885"/>
    </source>
</evidence>
<dbReference type="EC" id="2.7.13.3" evidence="3"/>
<keyword evidence="9" id="KW-0067">ATP-binding</keyword>
<comment type="caution">
    <text evidence="13">The sequence shown here is derived from an EMBL/GenBank/DDBJ whole genome shotgun (WGS) entry which is preliminary data.</text>
</comment>
<dbReference type="SUPFAM" id="SSF47384">
    <property type="entry name" value="Homodimeric domain of signal transducing histidine kinase"/>
    <property type="match status" value="1"/>
</dbReference>
<dbReference type="Gene3D" id="6.10.340.10">
    <property type="match status" value="1"/>
</dbReference>
<dbReference type="PROSITE" id="PS50885">
    <property type="entry name" value="HAMP"/>
    <property type="match status" value="1"/>
</dbReference>
<evidence type="ECO:0000256" key="4">
    <source>
        <dbReference type="ARBA" id="ARBA00022475"/>
    </source>
</evidence>
<dbReference type="InterPro" id="IPR050980">
    <property type="entry name" value="2C_sensor_his_kinase"/>
</dbReference>
<keyword evidence="10" id="KW-0472">Membrane</keyword>
<evidence type="ECO:0000259" key="11">
    <source>
        <dbReference type="PROSITE" id="PS50109"/>
    </source>
</evidence>
<sequence length="480" mass="53575">MSRPLWLRFLVISVFFSVLLSLVYLWMIREVTTRPGDEVQRSMYLFIARIVEGNDYAEGLHRVQTYRSESPAIALEMWVVNADNQVLASSVKGEKPPASLLERKKPDAIHEVVARGRFFSGSAASAIVRLQSSEPVYLLVNNPGTPARGAFLMMGVLFVITLIAAILLGLLLLTLYLRGRSAEARRVIQNMEAGDLTARFTSGRLDAIGGLMQHFNAMGDEIQRLVTQLQAIEKKRRELLQELGHDLRTPLTSLRTAIDTLTVHGDDMELQERQEFFNVVNSELDYFTRLIDDLFFIANIDEPRYRNQATSLDLCDLLKAETGHSVHNQQQTGQPIAFELQIDASCAQNGHINGDTYLIARLLRNVFDNAASYAQSRVRIRLQVLADTLELVVEDDGPGISSDGISRFGQRRDTRLMFAGLPSRQSGISLGLGSVIIKTIIELHGGHVRIDNGEARSEFPGARLTLVFPRFAQNLINTDG</sequence>
<keyword evidence="14" id="KW-1185">Reference proteome</keyword>
<evidence type="ECO:0000256" key="3">
    <source>
        <dbReference type="ARBA" id="ARBA00012438"/>
    </source>
</evidence>
<evidence type="ECO:0000256" key="8">
    <source>
        <dbReference type="ARBA" id="ARBA00022777"/>
    </source>
</evidence>
<reference evidence="13 14" key="1">
    <citation type="submission" date="2020-08" db="EMBL/GenBank/DDBJ databases">
        <title>Novel species isolated from subtropical streams in China.</title>
        <authorList>
            <person name="Lu H."/>
        </authorList>
    </citation>
    <scope>NUCLEOTIDE SEQUENCE [LARGE SCALE GENOMIC DNA]</scope>
    <source>
        <strain evidence="13 14">CY18W</strain>
    </source>
</reference>
<keyword evidence="8 13" id="KW-0418">Kinase</keyword>
<dbReference type="Gene3D" id="1.10.287.130">
    <property type="match status" value="1"/>
</dbReference>
<dbReference type="GO" id="GO:0016301">
    <property type="term" value="F:kinase activity"/>
    <property type="evidence" value="ECO:0007669"/>
    <property type="project" value="UniProtKB-KW"/>
</dbReference>
<dbReference type="InterPro" id="IPR003594">
    <property type="entry name" value="HATPase_dom"/>
</dbReference>
<feature type="transmembrane region" description="Helical" evidence="10">
    <location>
        <begin position="150"/>
        <end position="177"/>
    </location>
</feature>
<feature type="transmembrane region" description="Helical" evidence="10">
    <location>
        <begin position="6"/>
        <end position="27"/>
    </location>
</feature>
<dbReference type="SMART" id="SM00387">
    <property type="entry name" value="HATPase_c"/>
    <property type="match status" value="1"/>
</dbReference>
<protein>
    <recommendedName>
        <fullName evidence="3">histidine kinase</fullName>
        <ecNumber evidence="3">2.7.13.3</ecNumber>
    </recommendedName>
</protein>